<protein>
    <submittedName>
        <fullName evidence="1">Hypothetical cytosolic protein</fullName>
    </submittedName>
</protein>
<evidence type="ECO:0000313" key="2">
    <source>
        <dbReference type="Proteomes" id="UP000008555"/>
    </source>
</evidence>
<dbReference type="HOGENOM" id="CLU_2768863_0_0_6"/>
<gene>
    <name evidence="1" type="ORF">CBUD_0198a</name>
</gene>
<organism evidence="1 2">
    <name type="scientific">Coxiella burnetii (strain Dugway 5J108-111)</name>
    <dbReference type="NCBI Taxonomy" id="434922"/>
    <lineage>
        <taxon>Bacteria</taxon>
        <taxon>Pseudomonadati</taxon>
        <taxon>Pseudomonadota</taxon>
        <taxon>Gammaproteobacteria</taxon>
        <taxon>Legionellales</taxon>
        <taxon>Coxiellaceae</taxon>
        <taxon>Coxiella</taxon>
    </lineage>
</organism>
<dbReference type="KEGG" id="cbd:CBUD_0198a"/>
<proteinExistence type="predicted"/>
<accession>B5XHN9</accession>
<dbReference type="AlphaFoldDB" id="B5XHN9"/>
<sequence>MSIIKLELFLLTPLATTSRQHFSRKERDVVKSRPCKVPLNNLTSSSWVAVMRAPRLRWWRRGWARERYC</sequence>
<reference evidence="1 2" key="1">
    <citation type="journal article" date="2009" name="Infect. Immun.">
        <title>Comparative genomics reveal extensive transposon-mediated genomic plasticity and diversity among potential effector proteins within the genus Coxiella.</title>
        <authorList>
            <person name="Beare P.A."/>
            <person name="Unsworth N."/>
            <person name="Andoh M."/>
            <person name="Voth D.E."/>
            <person name="Omsland A."/>
            <person name="Gilk S.D."/>
            <person name="Williams K.P."/>
            <person name="Sobral B.W."/>
            <person name="Kupko J.J.III."/>
            <person name="Porcella S.F."/>
            <person name="Samuel J.E."/>
            <person name="Heinzen R.A."/>
        </authorList>
    </citation>
    <scope>NUCLEOTIDE SEQUENCE [LARGE SCALE GENOMIC DNA]</scope>
    <source>
        <strain evidence="1 2">Dugway 5J108-111</strain>
    </source>
</reference>
<dbReference type="EMBL" id="CP000733">
    <property type="protein sequence ID" value="ACI23069.1"/>
    <property type="molecule type" value="Genomic_DNA"/>
</dbReference>
<name>B5XHN9_COXBN</name>
<evidence type="ECO:0000313" key="1">
    <source>
        <dbReference type="EMBL" id="ACI23069.1"/>
    </source>
</evidence>
<dbReference type="Proteomes" id="UP000008555">
    <property type="component" value="Chromosome"/>
</dbReference>